<keyword evidence="2" id="KW-1185">Reference proteome</keyword>
<evidence type="ECO:0000313" key="2">
    <source>
        <dbReference type="Proteomes" id="UP000018144"/>
    </source>
</evidence>
<protein>
    <submittedName>
        <fullName evidence="1">Uncharacterized protein</fullName>
    </submittedName>
</protein>
<dbReference type="AlphaFoldDB" id="U4LS96"/>
<dbReference type="Proteomes" id="UP000018144">
    <property type="component" value="Unassembled WGS sequence"/>
</dbReference>
<name>U4LS96_PYROM</name>
<proteinExistence type="predicted"/>
<evidence type="ECO:0000313" key="1">
    <source>
        <dbReference type="EMBL" id="CCX32215.1"/>
    </source>
</evidence>
<reference evidence="1 2" key="1">
    <citation type="journal article" date="2013" name="PLoS Genet.">
        <title>The genome and development-dependent transcriptomes of Pyronema confluens: a window into fungal evolution.</title>
        <authorList>
            <person name="Traeger S."/>
            <person name="Altegoer F."/>
            <person name="Freitag M."/>
            <person name="Gabaldon T."/>
            <person name="Kempken F."/>
            <person name="Kumar A."/>
            <person name="Marcet-Houben M."/>
            <person name="Poggeler S."/>
            <person name="Stajich J.E."/>
            <person name="Nowrousian M."/>
        </authorList>
    </citation>
    <scope>NUCLEOTIDE SEQUENCE [LARGE SCALE GENOMIC DNA]</scope>
    <source>
        <strain evidence="2">CBS 100304</strain>
        <tissue evidence="1">Vegetative mycelium</tissue>
    </source>
</reference>
<organism evidence="1 2">
    <name type="scientific">Pyronema omphalodes (strain CBS 100304)</name>
    <name type="common">Pyronema confluens</name>
    <dbReference type="NCBI Taxonomy" id="1076935"/>
    <lineage>
        <taxon>Eukaryota</taxon>
        <taxon>Fungi</taxon>
        <taxon>Dikarya</taxon>
        <taxon>Ascomycota</taxon>
        <taxon>Pezizomycotina</taxon>
        <taxon>Pezizomycetes</taxon>
        <taxon>Pezizales</taxon>
        <taxon>Pyronemataceae</taxon>
        <taxon>Pyronema</taxon>
    </lineage>
</organism>
<gene>
    <name evidence="1" type="ORF">PCON_12553</name>
</gene>
<sequence length="17" mass="2012">MGVDEVFESFDYTECQL</sequence>
<accession>U4LS96</accession>
<dbReference type="EMBL" id="HF935733">
    <property type="protein sequence ID" value="CCX32215.1"/>
    <property type="molecule type" value="Genomic_DNA"/>
</dbReference>